<evidence type="ECO:0000313" key="2">
    <source>
        <dbReference type="Proteomes" id="UP000291485"/>
    </source>
</evidence>
<dbReference type="InterPro" id="IPR032299">
    <property type="entry name" value="DUF4843"/>
</dbReference>
<proteinExistence type="predicted"/>
<dbReference type="AlphaFoldDB" id="A0A4R0NJ69"/>
<name>A0A4R0NJ69_9SPHI</name>
<dbReference type="Proteomes" id="UP000291485">
    <property type="component" value="Unassembled WGS sequence"/>
</dbReference>
<protein>
    <submittedName>
        <fullName evidence="1">DUF4843 domain-containing protein</fullName>
    </submittedName>
</protein>
<reference evidence="1 2" key="1">
    <citation type="submission" date="2019-02" db="EMBL/GenBank/DDBJ databases">
        <title>Pedobacter sp. RP-3-11 sp. nov., isolated from Arctic soil.</title>
        <authorList>
            <person name="Dahal R.H."/>
        </authorList>
    </citation>
    <scope>NUCLEOTIDE SEQUENCE [LARGE SCALE GENOMIC DNA]</scope>
    <source>
        <strain evidence="1 2">RP-3-11</strain>
    </source>
</reference>
<gene>
    <name evidence="1" type="ORF">EZ449_19720</name>
</gene>
<organism evidence="1 2">
    <name type="scientific">Pedobacter frigidisoli</name>
    <dbReference type="NCBI Taxonomy" id="2530455"/>
    <lineage>
        <taxon>Bacteria</taxon>
        <taxon>Pseudomonadati</taxon>
        <taxon>Bacteroidota</taxon>
        <taxon>Sphingobacteriia</taxon>
        <taxon>Sphingobacteriales</taxon>
        <taxon>Sphingobacteriaceae</taxon>
        <taxon>Pedobacter</taxon>
    </lineage>
</organism>
<sequence>MFYLCQTLKRNLVTSNNTMMKMNLRNFFFVLITWITFGSCKKDIDKYEDDPMVYFYVQQANSTVLVSSIAYSFATRSVTLAQDTIYVGVKIIGLAAPTERKFGAEAIIDANSATAGTDYKILTGTVKANQLMGRLPVVVYRTADLKTITKQLKIRLKDENDFKAGVIESNLFTLNWNDALIKPTNWDSVVGGLLGYFGTYSRVKYQFIIDTIALSAFPVQGSSAYSPTLITNQQMLEYARQLKLALAQYNSTHTTPLTDEFGVAVTFP</sequence>
<comment type="caution">
    <text evidence="1">The sequence shown here is derived from an EMBL/GenBank/DDBJ whole genome shotgun (WGS) entry which is preliminary data.</text>
</comment>
<dbReference type="Pfam" id="PF16132">
    <property type="entry name" value="DUF4843"/>
    <property type="match status" value="1"/>
</dbReference>
<dbReference type="EMBL" id="SJSN01000020">
    <property type="protein sequence ID" value="TCD00732.1"/>
    <property type="molecule type" value="Genomic_DNA"/>
</dbReference>
<evidence type="ECO:0000313" key="1">
    <source>
        <dbReference type="EMBL" id="TCD00732.1"/>
    </source>
</evidence>
<dbReference type="OrthoDB" id="1094864at2"/>
<keyword evidence="2" id="KW-1185">Reference proteome</keyword>
<accession>A0A4R0NJ69</accession>